<evidence type="ECO:0008006" key="5">
    <source>
        <dbReference type="Google" id="ProtNLM"/>
    </source>
</evidence>
<evidence type="ECO:0000313" key="4">
    <source>
        <dbReference type="Proteomes" id="UP000477911"/>
    </source>
</evidence>
<dbReference type="AlphaFoldDB" id="A0A6L7G6J8"/>
<sequence>MAMTGRATRTASCLLVSLLVWLPQTAPAASGEIGAAPQDPPVAPLTCDRTTVCYMPLVSGETGALLPAARTAQAPDDGGRADPQNEEPAAGRDAS</sequence>
<proteinExistence type="predicted"/>
<feature type="region of interest" description="Disordered" evidence="1">
    <location>
        <begin position="66"/>
        <end position="95"/>
    </location>
</feature>
<evidence type="ECO:0000313" key="3">
    <source>
        <dbReference type="EMBL" id="MXN19302.1"/>
    </source>
</evidence>
<dbReference type="RefSeq" id="WP_160895417.1">
    <property type="nucleotide sequence ID" value="NZ_WUMU01000017.1"/>
</dbReference>
<keyword evidence="4" id="KW-1185">Reference proteome</keyword>
<feature type="signal peptide" evidence="2">
    <location>
        <begin position="1"/>
        <end position="28"/>
    </location>
</feature>
<evidence type="ECO:0000256" key="1">
    <source>
        <dbReference type="SAM" id="MobiDB-lite"/>
    </source>
</evidence>
<evidence type="ECO:0000256" key="2">
    <source>
        <dbReference type="SAM" id="SignalP"/>
    </source>
</evidence>
<reference evidence="3 4" key="1">
    <citation type="submission" date="2019-12" db="EMBL/GenBank/DDBJ databases">
        <authorList>
            <person name="Li M."/>
        </authorList>
    </citation>
    <scope>NUCLEOTIDE SEQUENCE [LARGE SCALE GENOMIC DNA]</scope>
    <source>
        <strain evidence="3 4">GBMRC 2024</strain>
    </source>
</reference>
<feature type="chain" id="PRO_5026903934" description="Secreted protein" evidence="2">
    <location>
        <begin position="29"/>
        <end position="95"/>
    </location>
</feature>
<dbReference type="Proteomes" id="UP000477911">
    <property type="component" value="Unassembled WGS sequence"/>
</dbReference>
<organism evidence="3 4">
    <name type="scientific">Pseudooceanicola albus</name>
    <dbReference type="NCBI Taxonomy" id="2692189"/>
    <lineage>
        <taxon>Bacteria</taxon>
        <taxon>Pseudomonadati</taxon>
        <taxon>Pseudomonadota</taxon>
        <taxon>Alphaproteobacteria</taxon>
        <taxon>Rhodobacterales</taxon>
        <taxon>Paracoccaceae</taxon>
        <taxon>Pseudooceanicola</taxon>
    </lineage>
</organism>
<keyword evidence="2" id="KW-0732">Signal</keyword>
<protein>
    <recommendedName>
        <fullName evidence="5">Secreted protein</fullName>
    </recommendedName>
</protein>
<gene>
    <name evidence="3" type="ORF">GR170_15810</name>
</gene>
<name>A0A6L7G6J8_9RHOB</name>
<accession>A0A6L7G6J8</accession>
<comment type="caution">
    <text evidence="3">The sequence shown here is derived from an EMBL/GenBank/DDBJ whole genome shotgun (WGS) entry which is preliminary data.</text>
</comment>
<dbReference type="EMBL" id="WUMU01000017">
    <property type="protein sequence ID" value="MXN19302.1"/>
    <property type="molecule type" value="Genomic_DNA"/>
</dbReference>